<dbReference type="PANTHER" id="PTHR32305:SF15">
    <property type="entry name" value="PROTEIN RHSA-RELATED"/>
    <property type="match status" value="1"/>
</dbReference>
<dbReference type="Pfam" id="PF15659">
    <property type="entry name" value="Toxin-JAB1"/>
    <property type="match status" value="1"/>
</dbReference>
<gene>
    <name evidence="1" type="ORF">HMPREF1062_01941</name>
</gene>
<evidence type="ECO:0000313" key="1">
    <source>
        <dbReference type="EMBL" id="EIY32653.1"/>
    </source>
</evidence>
<dbReference type="InterPro" id="IPR022385">
    <property type="entry name" value="Rhs_assc_core"/>
</dbReference>
<comment type="caution">
    <text evidence="1">The sequence shown here is derived from an EMBL/GenBank/DDBJ whole genome shotgun (WGS) entry which is preliminary data.</text>
</comment>
<dbReference type="InterPro" id="IPR050708">
    <property type="entry name" value="T6SS_VgrG/RHS"/>
</dbReference>
<evidence type="ECO:0000313" key="2">
    <source>
        <dbReference type="Proteomes" id="UP000003741"/>
    </source>
</evidence>
<name>I9QT37_9BACE</name>
<organism evidence="1 2">
    <name type="scientific">Bacteroides cellulosilyticus CL02T12C19</name>
    <dbReference type="NCBI Taxonomy" id="997874"/>
    <lineage>
        <taxon>Bacteria</taxon>
        <taxon>Pseudomonadati</taxon>
        <taxon>Bacteroidota</taxon>
        <taxon>Bacteroidia</taxon>
        <taxon>Bacteroidales</taxon>
        <taxon>Bacteroidaceae</taxon>
        <taxon>Bacteroides</taxon>
    </lineage>
</organism>
<feature type="non-terminal residue" evidence="1">
    <location>
        <position position="1"/>
    </location>
</feature>
<dbReference type="Gene3D" id="2.180.10.10">
    <property type="entry name" value="RHS repeat-associated core"/>
    <property type="match status" value="1"/>
</dbReference>
<sequence>AKLLLTGEGYISLSDKKYHYYLQDHQGNNRVVVDKDGNVKETNHYYPFGGVFASTGSVQPYKYNSKELDTKKGLNWYDYGARMYDPALGRWHVVDPLAEKYCGVSPYTYCKNNPILRIDIDGKDDYVVNKNGYVFFWKNTKYEDKGDRVYYFDGEHKPKQVSGKPITIMDNELMPGMVESQKPLDGYSTYGQTSNIHDAANLFKFAADNSIVEWKLDVYENENDGPTAIIITDHKEGSVERGNNAKKGRL</sequence>
<dbReference type="Proteomes" id="UP000003741">
    <property type="component" value="Unassembled WGS sequence"/>
</dbReference>
<dbReference type="PANTHER" id="PTHR32305">
    <property type="match status" value="1"/>
</dbReference>
<dbReference type="InterPro" id="IPR028218">
    <property type="entry name" value="Toxin-JAB1"/>
</dbReference>
<proteinExistence type="predicted"/>
<reference evidence="1 2" key="1">
    <citation type="submission" date="2012-02" db="EMBL/GenBank/DDBJ databases">
        <title>The Genome Sequence of Bacteroides cellulosilyticus CL02T12C19.</title>
        <authorList>
            <consortium name="The Broad Institute Genome Sequencing Platform"/>
            <person name="Earl A."/>
            <person name="Ward D."/>
            <person name="Feldgarden M."/>
            <person name="Gevers D."/>
            <person name="Zitomersky N.L."/>
            <person name="Coyne M.J."/>
            <person name="Comstock L.E."/>
            <person name="Young S.K."/>
            <person name="Zeng Q."/>
            <person name="Gargeya S."/>
            <person name="Fitzgerald M."/>
            <person name="Haas B."/>
            <person name="Abouelleil A."/>
            <person name="Alvarado L."/>
            <person name="Arachchi H.M."/>
            <person name="Berlin A."/>
            <person name="Chapman S.B."/>
            <person name="Gearin G."/>
            <person name="Goldberg J."/>
            <person name="Griggs A."/>
            <person name="Gujja S."/>
            <person name="Hansen M."/>
            <person name="Heiman D."/>
            <person name="Howarth C."/>
            <person name="Larimer J."/>
            <person name="Lui A."/>
            <person name="MacDonald P.J.P."/>
            <person name="McCowen C."/>
            <person name="Montmayeur A."/>
            <person name="Murphy C."/>
            <person name="Neiman D."/>
            <person name="Pearson M."/>
            <person name="Priest M."/>
            <person name="Roberts A."/>
            <person name="Saif S."/>
            <person name="Shea T."/>
            <person name="Sisk P."/>
            <person name="Stolte C."/>
            <person name="Sykes S."/>
            <person name="Wortman J."/>
            <person name="Nusbaum C."/>
            <person name="Birren B."/>
        </authorList>
    </citation>
    <scope>NUCLEOTIDE SEQUENCE [LARGE SCALE GENOMIC DNA]</scope>
    <source>
        <strain evidence="1 2">CL02T12C19</strain>
    </source>
</reference>
<accession>I9QT37</accession>
<dbReference type="AlphaFoldDB" id="I9QT37"/>
<dbReference type="EMBL" id="AGXG01000046">
    <property type="protein sequence ID" value="EIY32653.1"/>
    <property type="molecule type" value="Genomic_DNA"/>
</dbReference>
<dbReference type="PATRIC" id="fig|997874.3.peg.1977"/>
<dbReference type="RefSeq" id="WP_007216693.1">
    <property type="nucleotide sequence ID" value="NZ_JH724086.1"/>
</dbReference>
<dbReference type="HOGENOM" id="CLU_074518_0_0_10"/>
<protein>
    <submittedName>
        <fullName evidence="1">RHS repeat-associated core domain-containing protein</fullName>
    </submittedName>
</protein>
<keyword evidence="2" id="KW-1185">Reference proteome</keyword>
<dbReference type="NCBIfam" id="TIGR03696">
    <property type="entry name" value="Rhs_assc_core"/>
    <property type="match status" value="1"/>
</dbReference>